<evidence type="ECO:0000259" key="4">
    <source>
        <dbReference type="PROSITE" id="PS01124"/>
    </source>
</evidence>
<sequence length="340" mass="38602">MSHLACVSTEQIIRSDRLMKWKEFMSDHMGRTPDYIKRLESTFIDPLHDSNFQGRLEYGDLGQLRFCRMTASAHRYSRHLSQAVNAIDTPLMLIVQIAGVSHFEQGQRSSALAPDEMLLVDSGQPFSVTSTQGSEHFILLFQSSAGELARAQEVHLNGRNGLGRMLMHMISDAYSQYPLLNNHSAGLIGDSIVALLDNALKNKQEEKQLEHDFRFFKQNRVKAYIERHLADRDLSIERIANAEQCSVRSLHRSFQEELGCSISEYIWQRRLSRCAEDLRSSEHAHCSLTEIAYAWGYGSSSHFSRHFKSAFGMSPRLFRDTASDFGWGRSGCEGTEPSTC</sequence>
<keyword evidence="1" id="KW-0805">Transcription regulation</keyword>
<dbReference type="GO" id="GO:0003700">
    <property type="term" value="F:DNA-binding transcription factor activity"/>
    <property type="evidence" value="ECO:0007669"/>
    <property type="project" value="InterPro"/>
</dbReference>
<dbReference type="PANTHER" id="PTHR43280">
    <property type="entry name" value="ARAC-FAMILY TRANSCRIPTIONAL REGULATOR"/>
    <property type="match status" value="1"/>
</dbReference>
<dbReference type="Proteomes" id="UP001155059">
    <property type="component" value="Unassembled WGS sequence"/>
</dbReference>
<feature type="domain" description="HTH araC/xylS-type" evidence="4">
    <location>
        <begin position="219"/>
        <end position="321"/>
    </location>
</feature>
<dbReference type="Gene3D" id="1.10.10.60">
    <property type="entry name" value="Homeodomain-like"/>
    <property type="match status" value="1"/>
</dbReference>
<organism evidence="5 6">
    <name type="scientific">Pseudomonas morbosilactucae</name>
    <dbReference type="NCBI Taxonomy" id="2938197"/>
    <lineage>
        <taxon>Bacteria</taxon>
        <taxon>Pseudomonadati</taxon>
        <taxon>Pseudomonadota</taxon>
        <taxon>Gammaproteobacteria</taxon>
        <taxon>Pseudomonadales</taxon>
        <taxon>Pseudomonadaceae</taxon>
        <taxon>Pseudomonas</taxon>
    </lineage>
</organism>
<dbReference type="PROSITE" id="PS01124">
    <property type="entry name" value="HTH_ARAC_FAMILY_2"/>
    <property type="match status" value="1"/>
</dbReference>
<evidence type="ECO:0000313" key="6">
    <source>
        <dbReference type="Proteomes" id="UP001155059"/>
    </source>
</evidence>
<dbReference type="RefSeq" id="WP_268265785.1">
    <property type="nucleotide sequence ID" value="NZ_JALQCW010000042.1"/>
</dbReference>
<comment type="caution">
    <text evidence="5">The sequence shown here is derived from an EMBL/GenBank/DDBJ whole genome shotgun (WGS) entry which is preliminary data.</text>
</comment>
<dbReference type="InterPro" id="IPR035418">
    <property type="entry name" value="AraC-bd_2"/>
</dbReference>
<name>A0A9X2C6L5_9PSED</name>
<proteinExistence type="predicted"/>
<dbReference type="InterPro" id="IPR018060">
    <property type="entry name" value="HTH_AraC"/>
</dbReference>
<dbReference type="PRINTS" id="PR00032">
    <property type="entry name" value="HTHARAC"/>
</dbReference>
<dbReference type="PANTHER" id="PTHR43280:SF2">
    <property type="entry name" value="HTH-TYPE TRANSCRIPTIONAL REGULATOR EXSA"/>
    <property type="match status" value="1"/>
</dbReference>
<dbReference type="SMART" id="SM00342">
    <property type="entry name" value="HTH_ARAC"/>
    <property type="match status" value="1"/>
</dbReference>
<dbReference type="AlphaFoldDB" id="A0A9X2C6L5"/>
<evidence type="ECO:0000256" key="3">
    <source>
        <dbReference type="ARBA" id="ARBA00023163"/>
    </source>
</evidence>
<evidence type="ECO:0000256" key="2">
    <source>
        <dbReference type="ARBA" id="ARBA00023125"/>
    </source>
</evidence>
<dbReference type="InterPro" id="IPR009057">
    <property type="entry name" value="Homeodomain-like_sf"/>
</dbReference>
<gene>
    <name evidence="5" type="ORF">M1B34_17560</name>
</gene>
<dbReference type="InterPro" id="IPR020449">
    <property type="entry name" value="Tscrpt_reg_AraC-type_HTH"/>
</dbReference>
<dbReference type="Pfam" id="PF14525">
    <property type="entry name" value="AraC_binding_2"/>
    <property type="match status" value="1"/>
</dbReference>
<dbReference type="SUPFAM" id="SSF46689">
    <property type="entry name" value="Homeodomain-like"/>
    <property type="match status" value="2"/>
</dbReference>
<dbReference type="Pfam" id="PF12833">
    <property type="entry name" value="HTH_18"/>
    <property type="match status" value="1"/>
</dbReference>
<protein>
    <submittedName>
        <fullName evidence="5">Helix-turn-helix domain-containing protein</fullName>
    </submittedName>
</protein>
<dbReference type="GO" id="GO:0043565">
    <property type="term" value="F:sequence-specific DNA binding"/>
    <property type="evidence" value="ECO:0007669"/>
    <property type="project" value="InterPro"/>
</dbReference>
<keyword evidence="3" id="KW-0804">Transcription</keyword>
<evidence type="ECO:0000256" key="1">
    <source>
        <dbReference type="ARBA" id="ARBA00023015"/>
    </source>
</evidence>
<keyword evidence="2" id="KW-0238">DNA-binding</keyword>
<reference evidence="5 6" key="1">
    <citation type="journal article" date="2022" name="Int. J. Syst. Evol. Microbiol.">
        <title>Pseudomonas aegrilactucae sp. nov. and Pseudomonas morbosilactucae sp. nov., pathogens causing bacterial rot of lettuce in Japan.</title>
        <authorList>
            <person name="Sawada H."/>
            <person name="Fujikawa T."/>
            <person name="Satou M."/>
        </authorList>
    </citation>
    <scope>NUCLEOTIDE SEQUENCE [LARGE SCALE GENOMIC DNA]</scope>
    <source>
        <strain evidence="5 6">MAFF 302030</strain>
    </source>
</reference>
<dbReference type="EMBL" id="JALQCW010000042">
    <property type="protein sequence ID" value="MCK9799462.1"/>
    <property type="molecule type" value="Genomic_DNA"/>
</dbReference>
<evidence type="ECO:0000313" key="5">
    <source>
        <dbReference type="EMBL" id="MCK9799462.1"/>
    </source>
</evidence>
<accession>A0A9X2C6L5</accession>
<reference evidence="5 6" key="2">
    <citation type="journal article" date="2023" name="Plant Pathol.">
        <title>Dismantling and reorganizing Pseudomonas marginalis sensu#lato.</title>
        <authorList>
            <person name="Sawada H."/>
            <person name="Fujikawa T."/>
            <person name="Satou M."/>
        </authorList>
    </citation>
    <scope>NUCLEOTIDE SEQUENCE [LARGE SCALE GENOMIC DNA]</scope>
    <source>
        <strain evidence="5 6">MAFF 302030</strain>
    </source>
</reference>